<dbReference type="Proteomes" id="UP000009374">
    <property type="component" value="Unassembled WGS sequence"/>
</dbReference>
<protein>
    <submittedName>
        <fullName evidence="1">Uncharacterized protein</fullName>
    </submittedName>
</protein>
<accession>C6HZI9</accession>
<organism evidence="1 2">
    <name type="scientific">Leptospirillum ferrodiazotrophum</name>
    <dbReference type="NCBI Taxonomy" id="412449"/>
    <lineage>
        <taxon>Bacteria</taxon>
        <taxon>Pseudomonadati</taxon>
        <taxon>Nitrospirota</taxon>
        <taxon>Nitrospiria</taxon>
        <taxon>Nitrospirales</taxon>
        <taxon>Nitrospiraceae</taxon>
        <taxon>Leptospirillum</taxon>
    </lineage>
</organism>
<reference evidence="1 2" key="1">
    <citation type="journal article" date="2009" name="Appl. Environ. Microbiol.">
        <title>Community genomic and proteomic analyses of chemoautotrophic iron-oxidizing "Leptospirillum rubarum" (Group II) and "Leptospirillum ferrodiazotrophum" (Group III) bacteria in acid mine drainage biofilms.</title>
        <authorList>
            <person name="Goltsman D.S."/>
            <person name="Denef V.J."/>
            <person name="Singer S.W."/>
            <person name="VerBerkmoes N.C."/>
            <person name="Lefsrud M."/>
            <person name="Mueller R.S."/>
            <person name="Dick G.J."/>
            <person name="Sun C.L."/>
            <person name="Wheeler K.E."/>
            <person name="Zemla A."/>
            <person name="Baker B.J."/>
            <person name="Hauser L."/>
            <person name="Land M."/>
            <person name="Shah M.B."/>
            <person name="Thelen M.P."/>
            <person name="Hettich R.L."/>
            <person name="Banfield J.F."/>
        </authorList>
    </citation>
    <scope>NUCLEOTIDE SEQUENCE [LARGE SCALE GENOMIC DNA]</scope>
</reference>
<name>C6HZI9_9BACT</name>
<keyword evidence="2" id="KW-1185">Reference proteome</keyword>
<sequence>MRRQCRVFGEGGSAFSMDSRQEAFPPCIERCSAYFLLRIGAFYYFLPRQCDKKLLELASADALKTHSIFLLLRNFRYFS</sequence>
<dbReference type="AlphaFoldDB" id="C6HZI9"/>
<gene>
    <name evidence="1" type="ORF">UBAL3_95320047</name>
</gene>
<evidence type="ECO:0000313" key="2">
    <source>
        <dbReference type="Proteomes" id="UP000009374"/>
    </source>
</evidence>
<proteinExistence type="predicted"/>
<dbReference type="EMBL" id="GG693882">
    <property type="protein sequence ID" value="EES52011.1"/>
    <property type="molecule type" value="Genomic_DNA"/>
</dbReference>
<evidence type="ECO:0000313" key="1">
    <source>
        <dbReference type="EMBL" id="EES52011.1"/>
    </source>
</evidence>